<gene>
    <name evidence="3" type="ORF">GNLVRS02_ARAD1D26664g</name>
</gene>
<feature type="compositionally biased region" description="Polar residues" evidence="1">
    <location>
        <begin position="169"/>
        <end position="178"/>
    </location>
</feature>
<dbReference type="AlphaFoldDB" id="A0A060TFY1"/>
<dbReference type="SUPFAM" id="SSF68906">
    <property type="entry name" value="SAP domain"/>
    <property type="match status" value="1"/>
</dbReference>
<accession>A0A060TFY1</accession>
<dbReference type="InterPro" id="IPR036361">
    <property type="entry name" value="SAP_dom_sf"/>
</dbReference>
<feature type="compositionally biased region" description="Polar residues" evidence="1">
    <location>
        <begin position="20"/>
        <end position="29"/>
    </location>
</feature>
<dbReference type="EMBL" id="HG937694">
    <property type="protein sequence ID" value="CDP38091.1"/>
    <property type="molecule type" value="Genomic_DNA"/>
</dbReference>
<proteinExistence type="predicted"/>
<organism evidence="3">
    <name type="scientific">Blastobotrys adeninivorans</name>
    <name type="common">Yeast</name>
    <name type="synonym">Arxula adeninivorans</name>
    <dbReference type="NCBI Taxonomy" id="409370"/>
    <lineage>
        <taxon>Eukaryota</taxon>
        <taxon>Fungi</taxon>
        <taxon>Dikarya</taxon>
        <taxon>Ascomycota</taxon>
        <taxon>Saccharomycotina</taxon>
        <taxon>Dipodascomycetes</taxon>
        <taxon>Dipodascales</taxon>
        <taxon>Trichomonascaceae</taxon>
        <taxon>Blastobotrys</taxon>
    </lineage>
</organism>
<dbReference type="Pfam" id="PF02037">
    <property type="entry name" value="SAP"/>
    <property type="match status" value="1"/>
</dbReference>
<dbReference type="PhylomeDB" id="A0A060TFY1"/>
<evidence type="ECO:0000259" key="2">
    <source>
        <dbReference type="PROSITE" id="PS50800"/>
    </source>
</evidence>
<dbReference type="InterPro" id="IPR003034">
    <property type="entry name" value="SAP_dom"/>
</dbReference>
<dbReference type="Gene3D" id="1.10.720.30">
    <property type="entry name" value="SAP domain"/>
    <property type="match status" value="1"/>
</dbReference>
<name>A0A060TFY1_BLAAD</name>
<evidence type="ECO:0000313" key="3">
    <source>
        <dbReference type="EMBL" id="CDP38091.1"/>
    </source>
</evidence>
<reference evidence="3" key="1">
    <citation type="submission" date="2014-02" db="EMBL/GenBank/DDBJ databases">
        <authorList>
            <person name="Genoscope - CEA"/>
        </authorList>
    </citation>
    <scope>NUCLEOTIDE SEQUENCE</scope>
    <source>
        <strain evidence="3">LS3</strain>
    </source>
</reference>
<feature type="region of interest" description="Disordered" evidence="1">
    <location>
        <begin position="18"/>
        <end position="48"/>
    </location>
</feature>
<feature type="region of interest" description="Disordered" evidence="1">
    <location>
        <begin position="145"/>
        <end position="181"/>
    </location>
</feature>
<evidence type="ECO:0000256" key="1">
    <source>
        <dbReference type="SAM" id="MobiDB-lite"/>
    </source>
</evidence>
<feature type="compositionally biased region" description="Polar residues" evidence="1">
    <location>
        <begin position="148"/>
        <end position="160"/>
    </location>
</feature>
<sequence>MLRTRPLIMSARTAARVLRSTKSNPSLRQAKSLPNIRGIRTSTPSTNPSALLATPTQYASQSVASLKAECRKKGLKVSGRKADLVDRLCAFDASKLATGMGSHPISTSTPKRAKDDSSTVDYCLMPLTDAPTADDTVVFKIPVPPDAYSQTARDQSTSYHTPKPDGGQTERSQVSTGTEGAEQVHVISPSAHVRQVEEALPRQDFTVTERDPYEGQNQNAELKAGDKTFLAAFAATVVGWFALGKVGKKKDHN</sequence>
<dbReference type="PROSITE" id="PS50800">
    <property type="entry name" value="SAP"/>
    <property type="match status" value="1"/>
</dbReference>
<feature type="domain" description="SAP" evidence="2">
    <location>
        <begin position="58"/>
        <end position="92"/>
    </location>
</feature>
<dbReference type="SMART" id="SM00513">
    <property type="entry name" value="SAP"/>
    <property type="match status" value="1"/>
</dbReference>
<reference evidence="3" key="2">
    <citation type="submission" date="2014-06" db="EMBL/GenBank/DDBJ databases">
        <title>The complete genome of Blastobotrys (Arxula) adeninivorans LS3 - a yeast of biotechnological interest.</title>
        <authorList>
            <person name="Kunze G."/>
            <person name="Gaillardin C."/>
            <person name="Czernicka M."/>
            <person name="Durrens P."/>
            <person name="Martin T."/>
            <person name="Boer E."/>
            <person name="Gabaldon T."/>
            <person name="Cruz J."/>
            <person name="Talla E."/>
            <person name="Marck C."/>
            <person name="Goffeau A."/>
            <person name="Barbe V."/>
            <person name="Baret P."/>
            <person name="Baronian K."/>
            <person name="Beier S."/>
            <person name="Bleykasten C."/>
            <person name="Bode R."/>
            <person name="Casaregola S."/>
            <person name="Despons L."/>
            <person name="Fairhead C."/>
            <person name="Giersberg M."/>
            <person name="Gierski P."/>
            <person name="Hahnel U."/>
            <person name="Hartmann A."/>
            <person name="Jankowska D."/>
            <person name="Jubin C."/>
            <person name="Jung P."/>
            <person name="Lafontaine I."/>
            <person name="Leh-Louis V."/>
            <person name="Lemaire M."/>
            <person name="Marcet-Houben M."/>
            <person name="Mascher M."/>
            <person name="Morel G."/>
            <person name="Richard G.-F."/>
            <person name="Riechen J."/>
            <person name="Sacerdot C."/>
            <person name="Sarkar A."/>
            <person name="Savel G."/>
            <person name="Schacherer J."/>
            <person name="Sherman D."/>
            <person name="Straub M.-L."/>
            <person name="Stein N."/>
            <person name="Thierry A."/>
            <person name="Trautwein-Schult A."/>
            <person name="Westhof E."/>
            <person name="Worch S."/>
            <person name="Dujon B."/>
            <person name="Souciet J.-L."/>
            <person name="Wincker P."/>
            <person name="Scholz U."/>
            <person name="Neuveglise N."/>
        </authorList>
    </citation>
    <scope>NUCLEOTIDE SEQUENCE</scope>
    <source>
        <strain evidence="3">LS3</strain>
    </source>
</reference>
<protein>
    <submittedName>
        <fullName evidence="3">ARAD1D26664p</fullName>
    </submittedName>
</protein>